<feature type="chain" id="PRO_5037277371" description="Cytochrome c domain-containing protein" evidence="7">
    <location>
        <begin position="20"/>
        <end position="152"/>
    </location>
</feature>
<dbReference type="InterPro" id="IPR002327">
    <property type="entry name" value="Cyt_c_1A/1B"/>
</dbReference>
<dbReference type="GO" id="GO:0020037">
    <property type="term" value="F:heme binding"/>
    <property type="evidence" value="ECO:0007669"/>
    <property type="project" value="InterPro"/>
</dbReference>
<feature type="domain" description="Cytochrome c" evidence="8">
    <location>
        <begin position="49"/>
        <end position="149"/>
    </location>
</feature>
<dbReference type="EMBL" id="BMYV01000001">
    <property type="protein sequence ID" value="GGX58381.1"/>
    <property type="molecule type" value="Genomic_DNA"/>
</dbReference>
<keyword evidence="1" id="KW-0813">Transport</keyword>
<dbReference type="GO" id="GO:0009055">
    <property type="term" value="F:electron transfer activity"/>
    <property type="evidence" value="ECO:0007669"/>
    <property type="project" value="InterPro"/>
</dbReference>
<dbReference type="Gene3D" id="1.10.760.10">
    <property type="entry name" value="Cytochrome c-like domain"/>
    <property type="match status" value="1"/>
</dbReference>
<keyword evidence="4" id="KW-0249">Electron transport</keyword>
<keyword evidence="10" id="KW-1185">Reference proteome</keyword>
<dbReference type="SUPFAM" id="SSF46626">
    <property type="entry name" value="Cytochrome c"/>
    <property type="match status" value="1"/>
</dbReference>
<evidence type="ECO:0000256" key="4">
    <source>
        <dbReference type="ARBA" id="ARBA00022982"/>
    </source>
</evidence>
<proteinExistence type="predicted"/>
<comment type="caution">
    <text evidence="9">The sequence shown here is derived from an EMBL/GenBank/DDBJ whole genome shotgun (WGS) entry which is preliminary data.</text>
</comment>
<protein>
    <recommendedName>
        <fullName evidence="8">Cytochrome c domain-containing protein</fullName>
    </recommendedName>
</protein>
<evidence type="ECO:0000256" key="1">
    <source>
        <dbReference type="ARBA" id="ARBA00022448"/>
    </source>
</evidence>
<evidence type="ECO:0000313" key="9">
    <source>
        <dbReference type="EMBL" id="GGX58381.1"/>
    </source>
</evidence>
<reference evidence="9 10" key="1">
    <citation type="journal article" date="2014" name="Int. J. Syst. Evol. Microbiol.">
        <title>Complete genome sequence of Corynebacterium casei LMG S-19264T (=DSM 44701T), isolated from a smear-ripened cheese.</title>
        <authorList>
            <consortium name="US DOE Joint Genome Institute (JGI-PGF)"/>
            <person name="Walter F."/>
            <person name="Albersmeier A."/>
            <person name="Kalinowski J."/>
            <person name="Ruckert C."/>
        </authorList>
    </citation>
    <scope>NUCLEOTIDE SEQUENCE [LARGE SCALE GENOMIC DNA]</scope>
    <source>
        <strain evidence="9 10">KCTC 23968</strain>
    </source>
</reference>
<evidence type="ECO:0000256" key="7">
    <source>
        <dbReference type="SAM" id="SignalP"/>
    </source>
</evidence>
<dbReference type="PROSITE" id="PS51257">
    <property type="entry name" value="PROKAR_LIPOPROTEIN"/>
    <property type="match status" value="1"/>
</dbReference>
<dbReference type="AlphaFoldDB" id="A0A918KCC7"/>
<dbReference type="Pfam" id="PF00034">
    <property type="entry name" value="Cytochrom_C"/>
    <property type="match status" value="1"/>
</dbReference>
<dbReference type="PROSITE" id="PS51007">
    <property type="entry name" value="CYTC"/>
    <property type="match status" value="1"/>
</dbReference>
<gene>
    <name evidence="9" type="ORF">GCM10011309_04610</name>
</gene>
<dbReference type="InterPro" id="IPR036909">
    <property type="entry name" value="Cyt_c-like_dom_sf"/>
</dbReference>
<accession>A0A918KCC7</accession>
<dbReference type="RefSeq" id="WP_189580796.1">
    <property type="nucleotide sequence ID" value="NZ_BMYV01000001.1"/>
</dbReference>
<evidence type="ECO:0000259" key="8">
    <source>
        <dbReference type="PROSITE" id="PS51007"/>
    </source>
</evidence>
<keyword evidence="5 6" id="KW-0408">Iron</keyword>
<evidence type="ECO:0000256" key="3">
    <source>
        <dbReference type="ARBA" id="ARBA00022723"/>
    </source>
</evidence>
<keyword evidence="3 6" id="KW-0479">Metal-binding</keyword>
<dbReference type="PANTHER" id="PTHR11961">
    <property type="entry name" value="CYTOCHROME C"/>
    <property type="match status" value="1"/>
</dbReference>
<organism evidence="9 10">
    <name type="scientific">Litorimonas cladophorae</name>
    <dbReference type="NCBI Taxonomy" id="1220491"/>
    <lineage>
        <taxon>Bacteria</taxon>
        <taxon>Pseudomonadati</taxon>
        <taxon>Pseudomonadota</taxon>
        <taxon>Alphaproteobacteria</taxon>
        <taxon>Maricaulales</taxon>
        <taxon>Robiginitomaculaceae</taxon>
    </lineage>
</organism>
<name>A0A918KCC7_9PROT</name>
<dbReference type="Proteomes" id="UP000600865">
    <property type="component" value="Unassembled WGS sequence"/>
</dbReference>
<dbReference type="GO" id="GO:0046872">
    <property type="term" value="F:metal ion binding"/>
    <property type="evidence" value="ECO:0007669"/>
    <property type="project" value="UniProtKB-KW"/>
</dbReference>
<evidence type="ECO:0000256" key="6">
    <source>
        <dbReference type="PROSITE-ProRule" id="PRU00433"/>
    </source>
</evidence>
<sequence>MKNLTSTLLPSFFAATLLAACGGEKTPETPTPPTPAATTQAAAPAAVMTIEQRGARIFKRCQACHTLEEGGRNKVGPNLWGVYGAQAGAHEAFAYSKAMKAAGITWTEETMDAYLKKPAEYVPGTKMSFIGLKKQEDRDAVQAYMKSKTTPQ</sequence>
<dbReference type="PRINTS" id="PR00604">
    <property type="entry name" value="CYTCHRMECIAB"/>
</dbReference>
<evidence type="ECO:0000256" key="2">
    <source>
        <dbReference type="ARBA" id="ARBA00022617"/>
    </source>
</evidence>
<feature type="signal peptide" evidence="7">
    <location>
        <begin position="1"/>
        <end position="19"/>
    </location>
</feature>
<evidence type="ECO:0000256" key="5">
    <source>
        <dbReference type="ARBA" id="ARBA00023004"/>
    </source>
</evidence>
<evidence type="ECO:0000313" key="10">
    <source>
        <dbReference type="Proteomes" id="UP000600865"/>
    </source>
</evidence>
<keyword evidence="2 6" id="KW-0349">Heme</keyword>
<dbReference type="InterPro" id="IPR009056">
    <property type="entry name" value="Cyt_c-like_dom"/>
</dbReference>
<keyword evidence="7" id="KW-0732">Signal</keyword>